<name>A0ABV0P021_9TELE</name>
<reference evidence="2 3" key="1">
    <citation type="submission" date="2021-06" db="EMBL/GenBank/DDBJ databases">
        <authorList>
            <person name="Palmer J.M."/>
        </authorList>
    </citation>
    <scope>NUCLEOTIDE SEQUENCE [LARGE SCALE GENOMIC DNA]</scope>
    <source>
        <strain evidence="2 3">GA_2019</strain>
        <tissue evidence="2">Muscle</tissue>
    </source>
</reference>
<gene>
    <name evidence="2" type="ORF">GOODEAATRI_034196</name>
</gene>
<proteinExistence type="predicted"/>
<comment type="caution">
    <text evidence="2">The sequence shown here is derived from an EMBL/GenBank/DDBJ whole genome shotgun (WGS) entry which is preliminary data.</text>
</comment>
<feature type="region of interest" description="Disordered" evidence="1">
    <location>
        <begin position="1"/>
        <end position="29"/>
    </location>
</feature>
<evidence type="ECO:0000313" key="2">
    <source>
        <dbReference type="EMBL" id="MEQ2177016.1"/>
    </source>
</evidence>
<protein>
    <recommendedName>
        <fullName evidence="4">Retrotransposon Copia-like N-terminal domain-containing protein</fullName>
    </recommendedName>
</protein>
<accession>A0ABV0P021</accession>
<keyword evidence="3" id="KW-1185">Reference proteome</keyword>
<evidence type="ECO:0000313" key="3">
    <source>
        <dbReference type="Proteomes" id="UP001476798"/>
    </source>
</evidence>
<organism evidence="2 3">
    <name type="scientific">Goodea atripinnis</name>
    <dbReference type="NCBI Taxonomy" id="208336"/>
    <lineage>
        <taxon>Eukaryota</taxon>
        <taxon>Metazoa</taxon>
        <taxon>Chordata</taxon>
        <taxon>Craniata</taxon>
        <taxon>Vertebrata</taxon>
        <taxon>Euteleostomi</taxon>
        <taxon>Actinopterygii</taxon>
        <taxon>Neopterygii</taxon>
        <taxon>Teleostei</taxon>
        <taxon>Neoteleostei</taxon>
        <taxon>Acanthomorphata</taxon>
        <taxon>Ovalentaria</taxon>
        <taxon>Atherinomorphae</taxon>
        <taxon>Cyprinodontiformes</taxon>
        <taxon>Goodeidae</taxon>
        <taxon>Goodea</taxon>
    </lineage>
</organism>
<sequence>MDKESETQEWTEQGAEGPLPSTEQPTSTQLELHRIPTEVLLGEDGYSTWASSVKKMFFSLNKEQSKEALQSELTDHLQRDDVFYCSEIKYGYRLVVVPCPKAVQRKDEIGRWLRWWTGFIELWGLGKLISLYSPSEKYDPIVKMVSSESGLNGYLTSPNTRATARLKEYEMGIRRMS</sequence>
<evidence type="ECO:0000256" key="1">
    <source>
        <dbReference type="SAM" id="MobiDB-lite"/>
    </source>
</evidence>
<evidence type="ECO:0008006" key="4">
    <source>
        <dbReference type="Google" id="ProtNLM"/>
    </source>
</evidence>
<dbReference type="Proteomes" id="UP001476798">
    <property type="component" value="Unassembled WGS sequence"/>
</dbReference>
<dbReference type="EMBL" id="JAHRIO010058177">
    <property type="protein sequence ID" value="MEQ2177016.1"/>
    <property type="molecule type" value="Genomic_DNA"/>
</dbReference>